<dbReference type="Pfam" id="PF07501">
    <property type="entry name" value="G5"/>
    <property type="match status" value="1"/>
</dbReference>
<feature type="non-terminal residue" evidence="3">
    <location>
        <position position="1"/>
    </location>
</feature>
<protein>
    <recommendedName>
        <fullName evidence="2">G5 domain-containing protein</fullName>
    </recommendedName>
</protein>
<sequence length="211" mass="23762">PADGTIRVVRVREEVQVELEPLPIKTVYQSAPDVEIDNYKVLDTGTYGVLASWIRIRRENGEEVDRVVDDQVEVMESQPRVIGYGTKVIVRTLNTPSGPVEYWRAVSMYATAYSPCNSAADRCYPNTSSGKIVEKGVVAFVLRWYLDMKGWPVYIPGYGHATVEDVGGGIPGRYWIDLGYSDDDIVSWNQWVTVYFLTPVPHADSIPWILD</sequence>
<accession>X0XR08</accession>
<evidence type="ECO:0000256" key="1">
    <source>
        <dbReference type="ARBA" id="ARBA00022729"/>
    </source>
</evidence>
<evidence type="ECO:0000259" key="2">
    <source>
        <dbReference type="PROSITE" id="PS51109"/>
    </source>
</evidence>
<evidence type="ECO:0000313" key="3">
    <source>
        <dbReference type="EMBL" id="GAG45690.1"/>
    </source>
</evidence>
<organism evidence="3">
    <name type="scientific">marine sediment metagenome</name>
    <dbReference type="NCBI Taxonomy" id="412755"/>
    <lineage>
        <taxon>unclassified sequences</taxon>
        <taxon>metagenomes</taxon>
        <taxon>ecological metagenomes</taxon>
    </lineage>
</organism>
<dbReference type="SMART" id="SM01208">
    <property type="entry name" value="G5"/>
    <property type="match status" value="1"/>
</dbReference>
<dbReference type="AlphaFoldDB" id="X0XR08"/>
<dbReference type="EMBL" id="BARS01051467">
    <property type="protein sequence ID" value="GAG45690.1"/>
    <property type="molecule type" value="Genomic_DNA"/>
</dbReference>
<dbReference type="InterPro" id="IPR011098">
    <property type="entry name" value="G5_dom"/>
</dbReference>
<dbReference type="Gene3D" id="2.20.230.10">
    <property type="entry name" value="Resuscitation-promoting factor rpfb"/>
    <property type="match status" value="1"/>
</dbReference>
<gene>
    <name evidence="3" type="ORF">S01H1_76662</name>
</gene>
<proteinExistence type="predicted"/>
<name>X0XR08_9ZZZZ</name>
<comment type="caution">
    <text evidence="3">The sequence shown here is derived from an EMBL/GenBank/DDBJ whole genome shotgun (WGS) entry which is preliminary data.</text>
</comment>
<feature type="domain" description="G5" evidence="2">
    <location>
        <begin position="8"/>
        <end position="88"/>
    </location>
</feature>
<dbReference type="PROSITE" id="PS51109">
    <property type="entry name" value="G5"/>
    <property type="match status" value="1"/>
</dbReference>
<reference evidence="3" key="1">
    <citation type="journal article" date="2014" name="Front. Microbiol.">
        <title>High frequency of phylogenetically diverse reductive dehalogenase-homologous genes in deep subseafloor sedimentary metagenomes.</title>
        <authorList>
            <person name="Kawai M."/>
            <person name="Futagami T."/>
            <person name="Toyoda A."/>
            <person name="Takaki Y."/>
            <person name="Nishi S."/>
            <person name="Hori S."/>
            <person name="Arai W."/>
            <person name="Tsubouchi T."/>
            <person name="Morono Y."/>
            <person name="Uchiyama I."/>
            <person name="Ito T."/>
            <person name="Fujiyama A."/>
            <person name="Inagaki F."/>
            <person name="Takami H."/>
        </authorList>
    </citation>
    <scope>NUCLEOTIDE SEQUENCE</scope>
    <source>
        <strain evidence="3">Expedition CK06-06</strain>
    </source>
</reference>
<keyword evidence="1" id="KW-0732">Signal</keyword>
<dbReference type="CDD" id="cd22786">
    <property type="entry name" value="DPBB_YuiC-like"/>
    <property type="match status" value="1"/>
</dbReference>